<feature type="compositionally biased region" description="Acidic residues" evidence="4">
    <location>
        <begin position="246"/>
        <end position="258"/>
    </location>
</feature>
<dbReference type="InterPro" id="IPR041591">
    <property type="entry name" value="OCRE"/>
</dbReference>
<keyword evidence="3" id="KW-0539">Nucleus</keyword>
<dbReference type="PROSITE" id="PS50174">
    <property type="entry name" value="G_PATCH"/>
    <property type="match status" value="1"/>
</dbReference>
<dbReference type="Pfam" id="PF01585">
    <property type="entry name" value="G-patch"/>
    <property type="match status" value="1"/>
</dbReference>
<feature type="region of interest" description="Disordered" evidence="4">
    <location>
        <begin position="145"/>
        <end position="173"/>
    </location>
</feature>
<dbReference type="SMART" id="SM00443">
    <property type="entry name" value="G_patch"/>
    <property type="match status" value="1"/>
</dbReference>
<evidence type="ECO:0000259" key="5">
    <source>
        <dbReference type="PROSITE" id="PS50174"/>
    </source>
</evidence>
<gene>
    <name evidence="7" type="ORF">M6B38_154640</name>
    <name evidence="6" type="ORF">M6B38_181160</name>
</gene>
<dbReference type="Proteomes" id="UP001140949">
    <property type="component" value="Unassembled WGS sequence"/>
</dbReference>
<keyword evidence="2" id="KW-0694">RNA-binding</keyword>
<feature type="region of interest" description="Disordered" evidence="4">
    <location>
        <begin position="396"/>
        <end position="415"/>
    </location>
</feature>
<sequence>MAGESGCSFEWDESSKLYFHSSSGFYHDPSAGWYYSSRDGLYYAYEDGSYVPLEFDEGEESKAQQRISSVSSETIDDQPCKSKTATTEDAQETGCSFEWDDNSKLYFHASSGFYHDPTAGWYYNSRDGLYYRYENGSYVPLELDEGKESETRQQKSSLFGESIEDPPCESENVTDDGIEIQRPSEWLEETLINLYLSGYSNPGVTSESSFTLQTSEEDQSQVSGEGLVAQLASDKLSSSHVRQVEDEGIPEDVQDEDTSTEKLQGEDASFDEENWLAQYGQVVRATDEGLLPFPIIDIWDWEMFTETAKKGHKVAKLSGRLANHSTKFHPSVPAGSGRLKTASICDVHLDLVRVASGKVYRLRNPSRRYLASLSAYDSSNPTNDWGFPNLSIEMQKTAPDSNSQPGESNYSNSVIHGESNATHHVVSKSDRQSSLPYRDRAAERRALHGEFSTGPGQRKIFNDDPYGEESTSHTNGEEAAAEAMNLTFGQGSYARKLLEKMGWKDGEALGCTNKGIVQPLQAIGNKGNAGLGWTHTR</sequence>
<dbReference type="Pfam" id="PF17780">
    <property type="entry name" value="OCRE"/>
    <property type="match status" value="2"/>
</dbReference>
<accession>A0AAX6F494</accession>
<evidence type="ECO:0000256" key="4">
    <source>
        <dbReference type="SAM" id="MobiDB-lite"/>
    </source>
</evidence>
<evidence type="ECO:0000256" key="3">
    <source>
        <dbReference type="ARBA" id="ARBA00023242"/>
    </source>
</evidence>
<feature type="region of interest" description="Disordered" evidence="4">
    <location>
        <begin position="239"/>
        <end position="259"/>
    </location>
</feature>
<dbReference type="GO" id="GO:0005634">
    <property type="term" value="C:nucleus"/>
    <property type="evidence" value="ECO:0007669"/>
    <property type="project" value="UniProtKB-SubCell"/>
</dbReference>
<evidence type="ECO:0000313" key="7">
    <source>
        <dbReference type="EMBL" id="KAJ6811272.1"/>
    </source>
</evidence>
<feature type="compositionally biased region" description="Polar residues" evidence="4">
    <location>
        <begin position="64"/>
        <end position="73"/>
    </location>
</feature>
<evidence type="ECO:0000256" key="2">
    <source>
        <dbReference type="ARBA" id="ARBA00022884"/>
    </source>
</evidence>
<dbReference type="GO" id="GO:0000398">
    <property type="term" value="P:mRNA splicing, via spliceosome"/>
    <property type="evidence" value="ECO:0007669"/>
    <property type="project" value="TreeGrafter"/>
</dbReference>
<dbReference type="PANTHER" id="PTHR13948">
    <property type="entry name" value="RNA-BINDING PROTEIN"/>
    <property type="match status" value="1"/>
</dbReference>
<dbReference type="InterPro" id="IPR000467">
    <property type="entry name" value="G_patch_dom"/>
</dbReference>
<feature type="region of interest" description="Disordered" evidence="4">
    <location>
        <begin position="61"/>
        <end position="87"/>
    </location>
</feature>
<dbReference type="PANTHER" id="PTHR13948:SF38">
    <property type="entry name" value="D111_G-PATCH DOMAIN-CONTAINING PROTEIN"/>
    <property type="match status" value="1"/>
</dbReference>
<comment type="caution">
    <text evidence="7">The sequence shown here is derived from an EMBL/GenBank/DDBJ whole genome shotgun (WGS) entry which is preliminary data.</text>
</comment>
<organism evidence="7 8">
    <name type="scientific">Iris pallida</name>
    <name type="common">Sweet iris</name>
    <dbReference type="NCBI Taxonomy" id="29817"/>
    <lineage>
        <taxon>Eukaryota</taxon>
        <taxon>Viridiplantae</taxon>
        <taxon>Streptophyta</taxon>
        <taxon>Embryophyta</taxon>
        <taxon>Tracheophyta</taxon>
        <taxon>Spermatophyta</taxon>
        <taxon>Magnoliopsida</taxon>
        <taxon>Liliopsida</taxon>
        <taxon>Asparagales</taxon>
        <taxon>Iridaceae</taxon>
        <taxon>Iridoideae</taxon>
        <taxon>Irideae</taxon>
        <taxon>Iris</taxon>
    </lineage>
</organism>
<dbReference type="GO" id="GO:0003723">
    <property type="term" value="F:RNA binding"/>
    <property type="evidence" value="ECO:0007669"/>
    <property type="project" value="UniProtKB-KW"/>
</dbReference>
<dbReference type="CDD" id="cd16074">
    <property type="entry name" value="OCRE"/>
    <property type="match status" value="2"/>
</dbReference>
<keyword evidence="8" id="KW-1185">Reference proteome</keyword>
<feature type="region of interest" description="Disordered" evidence="4">
    <location>
        <begin position="447"/>
        <end position="476"/>
    </location>
</feature>
<feature type="domain" description="G-patch" evidence="5">
    <location>
        <begin position="490"/>
        <end position="536"/>
    </location>
</feature>
<reference evidence="7" key="2">
    <citation type="submission" date="2023-04" db="EMBL/GenBank/DDBJ databases">
        <authorList>
            <person name="Bruccoleri R.E."/>
            <person name="Oakeley E.J."/>
            <person name="Faust A.-M."/>
            <person name="Dessus-Babus S."/>
            <person name="Altorfer M."/>
            <person name="Burckhardt D."/>
            <person name="Oertli M."/>
            <person name="Naumann U."/>
            <person name="Petersen F."/>
            <person name="Wong J."/>
        </authorList>
    </citation>
    <scope>NUCLEOTIDE SEQUENCE</scope>
    <source>
        <strain evidence="7">GSM-AAB239-AS_SAM_17_03QT</strain>
        <tissue evidence="7">Leaf</tissue>
    </source>
</reference>
<comment type="subcellular location">
    <subcellularLocation>
        <location evidence="1">Nucleus</location>
    </subcellularLocation>
</comment>
<evidence type="ECO:0000313" key="8">
    <source>
        <dbReference type="Proteomes" id="UP001140949"/>
    </source>
</evidence>
<protein>
    <submittedName>
        <fullName evidence="7">SUPPRESSOR OF ABI3-5</fullName>
    </submittedName>
</protein>
<dbReference type="EMBL" id="JANAVB010031818">
    <property type="protein sequence ID" value="KAJ6811272.1"/>
    <property type="molecule type" value="Genomic_DNA"/>
</dbReference>
<proteinExistence type="predicted"/>
<name>A0AAX6F494_IRIPA</name>
<evidence type="ECO:0000256" key="1">
    <source>
        <dbReference type="ARBA" id="ARBA00004123"/>
    </source>
</evidence>
<feature type="compositionally biased region" description="Acidic residues" evidence="4">
    <location>
        <begin position="162"/>
        <end position="173"/>
    </location>
</feature>
<dbReference type="AlphaFoldDB" id="A0AAX6F494"/>
<dbReference type="EMBL" id="JANAVB010035419">
    <property type="protein sequence ID" value="KAJ6805393.1"/>
    <property type="molecule type" value="Genomic_DNA"/>
</dbReference>
<reference evidence="7" key="1">
    <citation type="journal article" date="2023" name="GigaByte">
        <title>Genome assembly of the bearded iris, Iris pallida Lam.</title>
        <authorList>
            <person name="Bruccoleri R.E."/>
            <person name="Oakeley E.J."/>
            <person name="Faust A.M.E."/>
            <person name="Altorfer M."/>
            <person name="Dessus-Babus S."/>
            <person name="Burckhardt D."/>
            <person name="Oertli M."/>
            <person name="Naumann U."/>
            <person name="Petersen F."/>
            <person name="Wong J."/>
        </authorList>
    </citation>
    <scope>NUCLEOTIDE SEQUENCE</scope>
    <source>
        <strain evidence="7">GSM-AAB239-AS_SAM_17_03QT</strain>
    </source>
</reference>
<evidence type="ECO:0000313" key="6">
    <source>
        <dbReference type="EMBL" id="KAJ6805393.1"/>
    </source>
</evidence>